<name>A0A5B8CKB0_SPHSA</name>
<dbReference type="EMBL" id="CP041016">
    <property type="protein sequence ID" value="QDC37261.1"/>
    <property type="molecule type" value="Genomic_DNA"/>
</dbReference>
<keyword evidence="9 11" id="KW-0472">Membrane</keyword>
<feature type="domain" description="TonB-dependent receptor-like beta-barrel" evidence="12">
    <location>
        <begin position="18"/>
        <end position="261"/>
    </location>
</feature>
<dbReference type="PROSITE" id="PS52016">
    <property type="entry name" value="TONB_DEPENDENT_REC_3"/>
    <property type="match status" value="1"/>
</dbReference>
<evidence type="ECO:0000313" key="13">
    <source>
        <dbReference type="EMBL" id="QDC37261.1"/>
    </source>
</evidence>
<dbReference type="SUPFAM" id="SSF56935">
    <property type="entry name" value="Porins"/>
    <property type="match status" value="1"/>
</dbReference>
<dbReference type="PANTHER" id="PTHR32552:SF81">
    <property type="entry name" value="TONB-DEPENDENT OUTER MEMBRANE RECEPTOR"/>
    <property type="match status" value="1"/>
</dbReference>
<gene>
    <name evidence="13" type="ORF">FIL70_08545</name>
</gene>
<keyword evidence="8" id="KW-0798">TonB box</keyword>
<evidence type="ECO:0000256" key="7">
    <source>
        <dbReference type="ARBA" id="ARBA00023065"/>
    </source>
</evidence>
<dbReference type="InterPro" id="IPR036942">
    <property type="entry name" value="Beta-barrel_TonB_sf"/>
</dbReference>
<reference evidence="13 14" key="1">
    <citation type="submission" date="2019-06" db="EMBL/GenBank/DDBJ databases">
        <title>Genome organization and adaptive potential of archetypical organophosphate degarding Sphingobium fuliginis ATCC 27551.</title>
        <authorList>
            <person name="Sarwar A."/>
            <person name="Parthasarathy S."/>
            <person name="Singh C."/>
            <person name="Siddavattam D."/>
        </authorList>
    </citation>
    <scope>NUCLEOTIDE SEQUENCE [LARGE SCALE GENOMIC DNA]</scope>
    <source>
        <strain evidence="13 14">ATCC 27551</strain>
    </source>
</reference>
<dbReference type="Pfam" id="PF00593">
    <property type="entry name" value="TonB_dep_Rec_b-barrel"/>
    <property type="match status" value="1"/>
</dbReference>
<evidence type="ECO:0000256" key="11">
    <source>
        <dbReference type="PROSITE-ProRule" id="PRU01360"/>
    </source>
</evidence>
<dbReference type="KEGG" id="sufl:FIL70_08545"/>
<evidence type="ECO:0000313" key="14">
    <source>
        <dbReference type="Proteomes" id="UP000311469"/>
    </source>
</evidence>
<protein>
    <submittedName>
        <fullName evidence="13">TonB-dependent receptor</fullName>
    </submittedName>
</protein>
<evidence type="ECO:0000256" key="6">
    <source>
        <dbReference type="ARBA" id="ARBA00023004"/>
    </source>
</evidence>
<evidence type="ECO:0000256" key="9">
    <source>
        <dbReference type="ARBA" id="ARBA00023136"/>
    </source>
</evidence>
<keyword evidence="13" id="KW-0675">Receptor</keyword>
<dbReference type="InterPro" id="IPR039426">
    <property type="entry name" value="TonB-dep_rcpt-like"/>
</dbReference>
<comment type="subcellular location">
    <subcellularLocation>
        <location evidence="1 11">Cell outer membrane</location>
        <topology evidence="1 11">Multi-pass membrane protein</topology>
    </subcellularLocation>
</comment>
<dbReference type="Proteomes" id="UP000311469">
    <property type="component" value="Chromosome cSF1"/>
</dbReference>
<dbReference type="Gene3D" id="2.40.170.20">
    <property type="entry name" value="TonB-dependent receptor, beta-barrel domain"/>
    <property type="match status" value="1"/>
</dbReference>
<evidence type="ECO:0000256" key="10">
    <source>
        <dbReference type="ARBA" id="ARBA00023237"/>
    </source>
</evidence>
<keyword evidence="10 11" id="KW-0998">Cell outer membrane</keyword>
<evidence type="ECO:0000256" key="1">
    <source>
        <dbReference type="ARBA" id="ARBA00004571"/>
    </source>
</evidence>
<keyword evidence="5 11" id="KW-0812">Transmembrane</keyword>
<keyword evidence="7" id="KW-0406">Ion transport</keyword>
<organism evidence="13 14">
    <name type="scientific">Sphingobium fuliginis ATCC 27551</name>
    <dbReference type="NCBI Taxonomy" id="1208342"/>
    <lineage>
        <taxon>Bacteria</taxon>
        <taxon>Pseudomonadati</taxon>
        <taxon>Pseudomonadota</taxon>
        <taxon>Alphaproteobacteria</taxon>
        <taxon>Sphingomonadales</taxon>
        <taxon>Sphingomonadaceae</taxon>
        <taxon>Sphingobium</taxon>
    </lineage>
</organism>
<proteinExistence type="inferred from homology"/>
<dbReference type="AlphaFoldDB" id="A0A5B8CKB0"/>
<keyword evidence="3 11" id="KW-1134">Transmembrane beta strand</keyword>
<keyword evidence="6" id="KW-0408">Iron</keyword>
<evidence type="ECO:0000259" key="12">
    <source>
        <dbReference type="Pfam" id="PF00593"/>
    </source>
</evidence>
<accession>A0A5B8CKB0</accession>
<evidence type="ECO:0000256" key="5">
    <source>
        <dbReference type="ARBA" id="ARBA00022692"/>
    </source>
</evidence>
<keyword evidence="4" id="KW-0410">Iron transport</keyword>
<comment type="similarity">
    <text evidence="11">Belongs to the TonB-dependent receptor family.</text>
</comment>
<dbReference type="PANTHER" id="PTHR32552">
    <property type="entry name" value="FERRICHROME IRON RECEPTOR-RELATED"/>
    <property type="match status" value="1"/>
</dbReference>
<evidence type="ECO:0000256" key="4">
    <source>
        <dbReference type="ARBA" id="ARBA00022496"/>
    </source>
</evidence>
<evidence type="ECO:0000256" key="8">
    <source>
        <dbReference type="ARBA" id="ARBA00023077"/>
    </source>
</evidence>
<evidence type="ECO:0000256" key="2">
    <source>
        <dbReference type="ARBA" id="ARBA00022448"/>
    </source>
</evidence>
<dbReference type="InterPro" id="IPR000531">
    <property type="entry name" value="Beta-barrel_TonB"/>
</dbReference>
<evidence type="ECO:0000256" key="3">
    <source>
        <dbReference type="ARBA" id="ARBA00022452"/>
    </source>
</evidence>
<sequence>MQSVDAGAWGPVYPNCSYRVSTTSSKVTWLIGADWRPADRVMVYGSVSTGYRAGGFTLQGSSGVQPSLAALDAAFTPFAPETVTNYEAGFKSDLLGRRLRINGAVYYQDYRNIQKQIRDFVNGQNISLIRNAAKATLYGGELEITAAPTERFILTGGVAYLHARYDEYLARDASGTLLDLSDQAFSAPKWTFNLGASYTVPLSVGDLRASANYAWTDTVIFQPGTPDERSVTQPAYGLLDARLSWHIDQAGLDIAVYGKNLTNKRYLNAASNGQSAGYNIGFPGNPRVFGIQARKTF</sequence>
<keyword evidence="2 11" id="KW-0813">Transport</keyword>
<dbReference type="GO" id="GO:0006826">
    <property type="term" value="P:iron ion transport"/>
    <property type="evidence" value="ECO:0007669"/>
    <property type="project" value="UniProtKB-KW"/>
</dbReference>
<dbReference type="GO" id="GO:0009279">
    <property type="term" value="C:cell outer membrane"/>
    <property type="evidence" value="ECO:0007669"/>
    <property type="project" value="UniProtKB-SubCell"/>
</dbReference>